<dbReference type="InterPro" id="IPR016181">
    <property type="entry name" value="Acyl_CoA_acyltransferase"/>
</dbReference>
<organism evidence="2 3">
    <name type="scientific">Perspicuibacillus lycopersici</name>
    <dbReference type="NCBI Taxonomy" id="1325689"/>
    <lineage>
        <taxon>Bacteria</taxon>
        <taxon>Bacillati</taxon>
        <taxon>Bacillota</taxon>
        <taxon>Bacilli</taxon>
        <taxon>Bacillales</taxon>
        <taxon>Bacillaceae</taxon>
        <taxon>Perspicuibacillus</taxon>
    </lineage>
</organism>
<evidence type="ECO:0000313" key="3">
    <source>
        <dbReference type="Proteomes" id="UP001209318"/>
    </source>
</evidence>
<reference evidence="2" key="1">
    <citation type="submission" date="2022-10" db="EMBL/GenBank/DDBJ databases">
        <title>Description of Fervidibacillus gen. nov. in the family Fervidibacillaceae fam. nov. with two species, Fervidibacillus albus sp. nov., and Fervidibacillus halotolerans sp. nov., isolated from tidal flat sediments.</title>
        <authorList>
            <person name="Kwon K.K."/>
            <person name="Yang S.-H."/>
        </authorList>
    </citation>
    <scope>NUCLEOTIDE SEQUENCE</scope>
    <source>
        <strain evidence="2">JCM 19140</strain>
    </source>
</reference>
<dbReference type="GO" id="GO:1990189">
    <property type="term" value="F:protein N-terminal-serine acetyltransferase activity"/>
    <property type="evidence" value="ECO:0007669"/>
    <property type="project" value="TreeGrafter"/>
</dbReference>
<keyword evidence="3" id="KW-1185">Reference proteome</keyword>
<dbReference type="Gene3D" id="3.40.630.30">
    <property type="match status" value="1"/>
</dbReference>
<evidence type="ECO:0000313" key="2">
    <source>
        <dbReference type="EMBL" id="MCU9611991.1"/>
    </source>
</evidence>
<sequence length="186" mass="21383">MFVHKITEELSLKLVDLHNANELFELTDANRDHLKKWLPWLDGTTSVEDTRAFIQQNKEGYAANRSLTTVILYNGKIVGTAGFNTINWFSKYVTIGYWLADTYQGKGIMTKTVEALITYAFDELKLNRVEICAAVENTKSRAIPERLGFKLEGVRRSAEWLYDHYVDHAIYGILANEWKTDTKATR</sequence>
<dbReference type="RefSeq" id="WP_263071127.1">
    <property type="nucleotide sequence ID" value="NZ_JAOUSF010000001.1"/>
</dbReference>
<gene>
    <name evidence="2" type="ORF">OEV98_00275</name>
</gene>
<dbReference type="AlphaFoldDB" id="A0AAE3IRC5"/>
<dbReference type="EMBL" id="JAOUSF010000001">
    <property type="protein sequence ID" value="MCU9611991.1"/>
    <property type="molecule type" value="Genomic_DNA"/>
</dbReference>
<evidence type="ECO:0000259" key="1">
    <source>
        <dbReference type="PROSITE" id="PS51186"/>
    </source>
</evidence>
<dbReference type="CDD" id="cd04301">
    <property type="entry name" value="NAT_SF"/>
    <property type="match status" value="1"/>
</dbReference>
<dbReference type="Pfam" id="PF13302">
    <property type="entry name" value="Acetyltransf_3"/>
    <property type="match status" value="1"/>
</dbReference>
<dbReference type="InterPro" id="IPR051908">
    <property type="entry name" value="Ribosomal_N-acetyltransferase"/>
</dbReference>
<comment type="caution">
    <text evidence="2">The sequence shown here is derived from an EMBL/GenBank/DDBJ whole genome shotgun (WGS) entry which is preliminary data.</text>
</comment>
<dbReference type="GO" id="GO:0008999">
    <property type="term" value="F:protein-N-terminal-alanine acetyltransferase activity"/>
    <property type="evidence" value="ECO:0007669"/>
    <property type="project" value="TreeGrafter"/>
</dbReference>
<dbReference type="InterPro" id="IPR000182">
    <property type="entry name" value="GNAT_dom"/>
</dbReference>
<proteinExistence type="predicted"/>
<accession>A0AAE3IRC5</accession>
<dbReference type="PANTHER" id="PTHR43441">
    <property type="entry name" value="RIBOSOMAL-PROTEIN-SERINE ACETYLTRANSFERASE"/>
    <property type="match status" value="1"/>
</dbReference>
<dbReference type="SUPFAM" id="SSF55729">
    <property type="entry name" value="Acyl-CoA N-acyltransferases (Nat)"/>
    <property type="match status" value="1"/>
</dbReference>
<dbReference type="PANTHER" id="PTHR43441:SF12">
    <property type="entry name" value="RIBOSOMAL N-ACETYLTRANSFERASE YDAF-RELATED"/>
    <property type="match status" value="1"/>
</dbReference>
<dbReference type="GO" id="GO:0005737">
    <property type="term" value="C:cytoplasm"/>
    <property type="evidence" value="ECO:0007669"/>
    <property type="project" value="TreeGrafter"/>
</dbReference>
<dbReference type="PROSITE" id="PS51186">
    <property type="entry name" value="GNAT"/>
    <property type="match status" value="1"/>
</dbReference>
<name>A0AAE3IRC5_9BACI</name>
<dbReference type="Proteomes" id="UP001209318">
    <property type="component" value="Unassembled WGS sequence"/>
</dbReference>
<protein>
    <submittedName>
        <fullName evidence="2">GNAT family N-acetyltransferase</fullName>
    </submittedName>
</protein>
<feature type="domain" description="N-acetyltransferase" evidence="1">
    <location>
        <begin position="21"/>
        <end position="177"/>
    </location>
</feature>